<protein>
    <submittedName>
        <fullName evidence="2">(raccoon dog) hypothetical protein</fullName>
    </submittedName>
</protein>
<evidence type="ECO:0000256" key="1">
    <source>
        <dbReference type="SAM" id="MobiDB-lite"/>
    </source>
</evidence>
<evidence type="ECO:0000313" key="3">
    <source>
        <dbReference type="Proteomes" id="UP000645828"/>
    </source>
</evidence>
<comment type="caution">
    <text evidence="2">The sequence shown here is derived from an EMBL/GenBank/DDBJ whole genome shotgun (WGS) entry which is preliminary data.</text>
</comment>
<accession>A0A811Y3H2</accession>
<reference evidence="2" key="1">
    <citation type="submission" date="2020-12" db="EMBL/GenBank/DDBJ databases">
        <authorList>
            <consortium name="Molecular Ecology Group"/>
        </authorList>
    </citation>
    <scope>NUCLEOTIDE SEQUENCE</scope>
    <source>
        <strain evidence="2">TBG_1078</strain>
    </source>
</reference>
<sequence length="111" mass="12058">MALEREAETQAEGETGSMQGARCGTRSQDPRTAPRAKGRPEVQNQGVGKPALPLMALWETPSLPSPASGRSRSFLVCGHITALSVSIFMRPSLCVPVPSLFFSYKENCHWI</sequence>
<dbReference type="AlphaFoldDB" id="A0A811Y3H2"/>
<name>A0A811Y3H2_NYCPR</name>
<keyword evidence="3" id="KW-1185">Reference proteome</keyword>
<feature type="region of interest" description="Disordered" evidence="1">
    <location>
        <begin position="1"/>
        <end position="48"/>
    </location>
</feature>
<dbReference type="EMBL" id="CAJHUB010000663">
    <property type="protein sequence ID" value="CAD7671663.1"/>
    <property type="molecule type" value="Genomic_DNA"/>
</dbReference>
<gene>
    <name evidence="2" type="ORF">NYPRO_LOCUS4458</name>
</gene>
<organism evidence="2 3">
    <name type="scientific">Nyctereutes procyonoides</name>
    <name type="common">Raccoon dog</name>
    <name type="synonym">Canis procyonoides</name>
    <dbReference type="NCBI Taxonomy" id="34880"/>
    <lineage>
        <taxon>Eukaryota</taxon>
        <taxon>Metazoa</taxon>
        <taxon>Chordata</taxon>
        <taxon>Craniata</taxon>
        <taxon>Vertebrata</taxon>
        <taxon>Euteleostomi</taxon>
        <taxon>Mammalia</taxon>
        <taxon>Eutheria</taxon>
        <taxon>Laurasiatheria</taxon>
        <taxon>Carnivora</taxon>
        <taxon>Caniformia</taxon>
        <taxon>Canidae</taxon>
        <taxon>Nyctereutes</taxon>
    </lineage>
</organism>
<evidence type="ECO:0000313" key="2">
    <source>
        <dbReference type="EMBL" id="CAD7671663.1"/>
    </source>
</evidence>
<proteinExistence type="predicted"/>
<dbReference type="Proteomes" id="UP000645828">
    <property type="component" value="Unassembled WGS sequence"/>
</dbReference>